<reference evidence="18" key="1">
    <citation type="submission" date="2025-08" db="UniProtKB">
        <authorList>
            <consortium name="RefSeq"/>
        </authorList>
    </citation>
    <scope>IDENTIFICATION</scope>
    <source>
        <tissue evidence="18">Whole Larva</tissue>
    </source>
</reference>
<dbReference type="PANTHER" id="PTHR23220">
    <property type="entry name" value="INTEGRIN ALPHA"/>
    <property type="match status" value="1"/>
</dbReference>
<dbReference type="GO" id="GO:0007229">
    <property type="term" value="P:integrin-mediated signaling pathway"/>
    <property type="evidence" value="ECO:0007669"/>
    <property type="project" value="UniProtKB-KW"/>
</dbReference>
<feature type="domain" description="Integrin alpha third immunoglobulin-like" evidence="16">
    <location>
        <begin position="742"/>
        <end position="971"/>
    </location>
</feature>
<keyword evidence="3 13" id="KW-0812">Transmembrane</keyword>
<dbReference type="Gene3D" id="2.60.40.1460">
    <property type="entry name" value="Integrin domains. Chain A, domain 2"/>
    <property type="match status" value="1"/>
</dbReference>
<dbReference type="InterPro" id="IPR013649">
    <property type="entry name" value="Integrin_alpha_Ig-like_1"/>
</dbReference>
<evidence type="ECO:0000313" key="17">
    <source>
        <dbReference type="Proteomes" id="UP000695000"/>
    </source>
</evidence>
<evidence type="ECO:0000256" key="3">
    <source>
        <dbReference type="ARBA" id="ARBA00022692"/>
    </source>
</evidence>
<evidence type="ECO:0000259" key="15">
    <source>
        <dbReference type="Pfam" id="PF20805"/>
    </source>
</evidence>
<dbReference type="InterPro" id="IPR028994">
    <property type="entry name" value="Integrin_alpha_N"/>
</dbReference>
<dbReference type="Pfam" id="PF20806">
    <property type="entry name" value="Integrin_A_Ig_3"/>
    <property type="match status" value="1"/>
</dbReference>
<dbReference type="PROSITE" id="PS00242">
    <property type="entry name" value="INTEGRIN_ALPHA"/>
    <property type="match status" value="1"/>
</dbReference>
<dbReference type="GeneID" id="108562335"/>
<dbReference type="Gene3D" id="2.60.40.1510">
    <property type="entry name" value="ntegrin, alpha v. Chain A, domain 3"/>
    <property type="match status" value="1"/>
</dbReference>
<organism evidence="17 18">
    <name type="scientific">Nicrophorus vespilloides</name>
    <name type="common">Boreal carrion beetle</name>
    <dbReference type="NCBI Taxonomy" id="110193"/>
    <lineage>
        <taxon>Eukaryota</taxon>
        <taxon>Metazoa</taxon>
        <taxon>Ecdysozoa</taxon>
        <taxon>Arthropoda</taxon>
        <taxon>Hexapoda</taxon>
        <taxon>Insecta</taxon>
        <taxon>Pterygota</taxon>
        <taxon>Neoptera</taxon>
        <taxon>Endopterygota</taxon>
        <taxon>Coleoptera</taxon>
        <taxon>Polyphaga</taxon>
        <taxon>Staphyliniformia</taxon>
        <taxon>Silphidae</taxon>
        <taxon>Nicrophorinae</taxon>
        <taxon>Nicrophorus</taxon>
    </lineage>
</organism>
<dbReference type="SUPFAM" id="SSF69318">
    <property type="entry name" value="Integrin alpha N-terminal domain"/>
    <property type="match status" value="1"/>
</dbReference>
<keyword evidence="7 13" id="KW-1133">Transmembrane helix</keyword>
<dbReference type="InterPro" id="IPR000413">
    <property type="entry name" value="Integrin_alpha"/>
</dbReference>
<dbReference type="PANTHER" id="PTHR23220:SF122">
    <property type="entry name" value="INTEGRIN ALPHA-PS1"/>
    <property type="match status" value="1"/>
</dbReference>
<dbReference type="RefSeq" id="XP_017776117.1">
    <property type="nucleotide sequence ID" value="XM_017920628.1"/>
</dbReference>
<keyword evidence="8 13" id="KW-0401">Integrin</keyword>
<feature type="transmembrane region" description="Helical" evidence="13">
    <location>
        <begin position="983"/>
        <end position="1005"/>
    </location>
</feature>
<evidence type="ECO:0000256" key="8">
    <source>
        <dbReference type="ARBA" id="ARBA00023037"/>
    </source>
</evidence>
<keyword evidence="6 13" id="KW-0130">Cell adhesion</keyword>
<dbReference type="PROSITE" id="PS51470">
    <property type="entry name" value="FG_GAP"/>
    <property type="match status" value="2"/>
</dbReference>
<dbReference type="InterPro" id="IPR013519">
    <property type="entry name" value="Int_alpha_beta-p"/>
</dbReference>
<protein>
    <submittedName>
        <fullName evidence="18">Integrin alpha-PS1</fullName>
    </submittedName>
</protein>
<dbReference type="InterPro" id="IPR048286">
    <property type="entry name" value="Integrin_alpha_Ig-like_3"/>
</dbReference>
<proteinExistence type="inferred from homology"/>
<evidence type="ECO:0000313" key="18">
    <source>
        <dbReference type="RefSeq" id="XP_017776117.1"/>
    </source>
</evidence>
<evidence type="ECO:0000259" key="16">
    <source>
        <dbReference type="Pfam" id="PF20806"/>
    </source>
</evidence>
<keyword evidence="10 13" id="KW-0675">Receptor</keyword>
<evidence type="ECO:0000256" key="6">
    <source>
        <dbReference type="ARBA" id="ARBA00022889"/>
    </source>
</evidence>
<gene>
    <name evidence="18" type="primary">LOC108562335</name>
</gene>
<evidence type="ECO:0000256" key="9">
    <source>
        <dbReference type="ARBA" id="ARBA00023136"/>
    </source>
</evidence>
<dbReference type="Gene3D" id="2.130.10.130">
    <property type="entry name" value="Integrin alpha, N-terminal"/>
    <property type="match status" value="1"/>
</dbReference>
<feature type="transmembrane region" description="Helical" evidence="13">
    <location>
        <begin position="31"/>
        <end position="52"/>
    </location>
</feature>
<dbReference type="Gene3D" id="2.60.40.1530">
    <property type="entry name" value="ntegrin, alpha v. Chain A, domain 4"/>
    <property type="match status" value="1"/>
</dbReference>
<dbReference type="Proteomes" id="UP000695000">
    <property type="component" value="Unplaced"/>
</dbReference>
<evidence type="ECO:0000256" key="2">
    <source>
        <dbReference type="ARBA" id="ARBA00008054"/>
    </source>
</evidence>
<comment type="caution">
    <text evidence="13">Lacks conserved residue(s) required for the propagation of feature annotation.</text>
</comment>
<evidence type="ECO:0000256" key="11">
    <source>
        <dbReference type="ARBA" id="ARBA00023180"/>
    </source>
</evidence>
<dbReference type="PRINTS" id="PR01185">
    <property type="entry name" value="INTEGRINA"/>
</dbReference>
<dbReference type="InterPro" id="IPR018184">
    <property type="entry name" value="Integrin_alpha_C_CS"/>
</dbReference>
<dbReference type="SMART" id="SM00191">
    <property type="entry name" value="Int_alpha"/>
    <property type="match status" value="3"/>
</dbReference>
<keyword evidence="4" id="KW-0732">Signal</keyword>
<evidence type="ECO:0000256" key="4">
    <source>
        <dbReference type="ARBA" id="ARBA00022729"/>
    </source>
</evidence>
<accession>A0ABM1MNG7</accession>
<feature type="domain" description="Integrin alpha second immunoglobulin-like" evidence="15">
    <location>
        <begin position="585"/>
        <end position="728"/>
    </location>
</feature>
<evidence type="ECO:0000256" key="13">
    <source>
        <dbReference type="RuleBase" id="RU003762"/>
    </source>
</evidence>
<dbReference type="Pfam" id="PF20805">
    <property type="entry name" value="Integrin_A_Ig_2"/>
    <property type="match status" value="1"/>
</dbReference>
<name>A0ABM1MNG7_NICVS</name>
<sequence length="1036" mass="116222">MHPGVHGWIQTYYVEDILCVCVRRTPNKKKIANCLVFVVQSPVLFFFVFVFVNLSTCLASGLYKSKEFDYDDYESEGEDEQLKPPGNNEIKNGQWLGVAVKSQGPKGKVMVCAHRYIKGNNLKEVQHGLGLCYSLHSNLEWDAVWEPCEGREMSSQHEQFGYCQAGTSLNLLPDGTALIGSPGPYTWRGTMFVVSVVGEFLERDKNYYLGNLTNTPEPIDKYSYLGMSVTAGNFFNKTLKHYVSGAPRANHKGAVYFFTRISSGVTMPVGLIIDGKQFASNFGYELLTADLNNDGYDDLMVAAPFYYNNTHGGAVYVYYNLRKCFEKGHECEPDLQLTGTLESRFGFSMTTLGDINHDGYVDVAIGAPYTQPNGAIYIYLGGENGLNPEYSQMIQVKGPKTVGYSLSGGMDMDDNDYPDLLTGAYESDKVILFKARSIIHIDIEVRGEERFNIDPNGGCPHGSNRNRTCFSFETCFKLKRPKNYGQEIRVKLFIEADVDKANGKFARVRFDGLSEGPTNVSYITWHNRPGYQCSNHVMIIKENIRDILSPIMFRMNYTLVNDEPMAPILNKTSLTKFKATFQKDCGTDDICESNMILKANLPLLTEIGNNRYSLNLGSADELNFKVTVKNSGESAYEAQLFVVHPSALSYIALNKKSSDIICNYHNDTIVSCTLGNPFPKNKTAEFSLRFESKVSKIGNEKELNFMAFVNSTSKEKSKQTKVNISVEVKKKAEVKIDSASTSYVLFGGPVKGESAIQYFDEIGTRVWHTYLVINEGPYAVDNLKVNIQWPLQVESGTPEGKWLLYLEGNPTIEYDGNIPTDSCYIKLPFIANELNITDRLGSSEAPPENLIFPNIEPQSLVLGRYRRRRELEFPATSEKLTSDDGKRNVLTLDCESGTAKCANIECILKKVNKDNSATIKIKARIWNSTLVENYSKLDSVKIVSSARIYVPDDVEQDDTNDDERRAETSCFPENTDQNTSVQIWLIIVSVVVGVIVLLLIIFILYKCGFFKRNRVDDHTLSGNLMKVGESENLLNR</sequence>
<dbReference type="InterPro" id="IPR013517">
    <property type="entry name" value="FG-GAP"/>
</dbReference>
<dbReference type="SUPFAM" id="SSF69179">
    <property type="entry name" value="Integrin domains"/>
    <property type="match status" value="3"/>
</dbReference>
<dbReference type="InterPro" id="IPR032695">
    <property type="entry name" value="Integrin_dom_sf"/>
</dbReference>
<feature type="domain" description="Integrin alpha first immunoglubulin-like" evidence="14">
    <location>
        <begin position="435"/>
        <end position="584"/>
    </location>
</feature>
<comment type="subcellular location">
    <subcellularLocation>
        <location evidence="1 13">Membrane</location>
        <topology evidence="1 13">Single-pass type I membrane protein</topology>
    </subcellularLocation>
</comment>
<evidence type="ECO:0000256" key="12">
    <source>
        <dbReference type="PROSITE-ProRule" id="PRU00803"/>
    </source>
</evidence>
<evidence type="ECO:0000256" key="1">
    <source>
        <dbReference type="ARBA" id="ARBA00004479"/>
    </source>
</evidence>
<dbReference type="Pfam" id="PF01839">
    <property type="entry name" value="FG-GAP"/>
    <property type="match status" value="2"/>
</dbReference>
<evidence type="ECO:0000256" key="7">
    <source>
        <dbReference type="ARBA" id="ARBA00022989"/>
    </source>
</evidence>
<keyword evidence="9 13" id="KW-0472">Membrane</keyword>
<evidence type="ECO:0000256" key="5">
    <source>
        <dbReference type="ARBA" id="ARBA00022737"/>
    </source>
</evidence>
<dbReference type="Gene3D" id="1.20.5.930">
    <property type="entry name" value="Bicelle-embedded integrin alpha(iib) transmembrane segment"/>
    <property type="match status" value="1"/>
</dbReference>
<keyword evidence="5" id="KW-0677">Repeat</keyword>
<keyword evidence="17" id="KW-1185">Reference proteome</keyword>
<dbReference type="Pfam" id="PF08441">
    <property type="entry name" value="Integrin_A_Ig_1"/>
    <property type="match status" value="1"/>
</dbReference>
<dbReference type="InterPro" id="IPR048285">
    <property type="entry name" value="Integrin_alpha_Ig-like_2"/>
</dbReference>
<feature type="repeat" description="FG-GAP" evidence="12">
    <location>
        <begin position="332"/>
        <end position="388"/>
    </location>
</feature>
<keyword evidence="11" id="KW-0325">Glycoprotein</keyword>
<evidence type="ECO:0000259" key="14">
    <source>
        <dbReference type="Pfam" id="PF08441"/>
    </source>
</evidence>
<evidence type="ECO:0000256" key="10">
    <source>
        <dbReference type="ARBA" id="ARBA00023170"/>
    </source>
</evidence>
<feature type="repeat" description="FG-GAP" evidence="12">
    <location>
        <begin position="269"/>
        <end position="327"/>
    </location>
</feature>
<comment type="similarity">
    <text evidence="2 13">Belongs to the integrin alpha chain family.</text>
</comment>